<dbReference type="RefSeq" id="WP_039478464.1">
    <property type="nucleotide sequence ID" value="NZ_JSYN01000020.1"/>
</dbReference>
<evidence type="ECO:0000313" key="1">
    <source>
        <dbReference type="EMBL" id="KIA92376.1"/>
    </source>
</evidence>
<dbReference type="AlphaFoldDB" id="A0A0C1D5P9"/>
<name>A0A0C1D5P9_9SPHI</name>
<sequence>MNDSTKLEDLKMALLQKIKPTTIDRNFCNLLSIAIFSAQNDYLSTATLMRLFGLLPMDERSLNPKVIDMLYRYVNAPFLALFRQGKVFESFDIQFVK</sequence>
<dbReference type="EMBL" id="JSYN01000020">
    <property type="protein sequence ID" value="KIA92376.1"/>
    <property type="molecule type" value="Genomic_DNA"/>
</dbReference>
<keyword evidence="2" id="KW-1185">Reference proteome</keyword>
<dbReference type="OrthoDB" id="773175at2"/>
<accession>A0A0C1D5P9</accession>
<comment type="caution">
    <text evidence="1">The sequence shown here is derived from an EMBL/GenBank/DDBJ whole genome shotgun (WGS) entry which is preliminary data.</text>
</comment>
<evidence type="ECO:0000313" key="2">
    <source>
        <dbReference type="Proteomes" id="UP000031246"/>
    </source>
</evidence>
<organism evidence="1 2">
    <name type="scientific">Pedobacter kyungheensis</name>
    <dbReference type="NCBI Taxonomy" id="1069985"/>
    <lineage>
        <taxon>Bacteria</taxon>
        <taxon>Pseudomonadati</taxon>
        <taxon>Bacteroidota</taxon>
        <taxon>Sphingobacteriia</taxon>
        <taxon>Sphingobacteriales</taxon>
        <taxon>Sphingobacteriaceae</taxon>
        <taxon>Pedobacter</taxon>
    </lineage>
</organism>
<reference evidence="1 2" key="1">
    <citation type="submission" date="2014-10" db="EMBL/GenBank/DDBJ databases">
        <title>Pedobacter Kyungheensis.</title>
        <authorList>
            <person name="Anderson B.M."/>
            <person name="Newman J.D."/>
        </authorList>
    </citation>
    <scope>NUCLEOTIDE SEQUENCE [LARGE SCALE GENOMIC DNA]</scope>
    <source>
        <strain evidence="1 2">KACC 16221</strain>
    </source>
</reference>
<dbReference type="Proteomes" id="UP000031246">
    <property type="component" value="Unassembled WGS sequence"/>
</dbReference>
<proteinExistence type="predicted"/>
<protein>
    <submittedName>
        <fullName evidence="1">Uncharacterized protein</fullName>
    </submittedName>
</protein>
<gene>
    <name evidence="1" type="ORF">OC25_17000</name>
</gene>